<sequence>MNMTFSSKFLGLLLLSLAVRAEEVKIYTWEEYISPELIDAYQKETGNSIELVFFENELLRDEVINTGRGNIYDLIIVDSINLQSMYRLGKFHSLASPAITHRENLNHQATVSCGEGGNPYMWGSMGIVYRNSQTDRAVTSWIELFNPRSEHKNKITIPLDDIDTIAAALLALNYDPFTSDQQQLKEAFDLLQNVKPHILAMRNTASYTLEHQQQSEVNMGLAYSGEGYLINEQMQVEDWSYVVPKEGTLIWHECFAAPKGHPIKQATIEFLSFINRPDISAINAESVWYATSNDAAIKLTSDEYQLDSELFPDPEVLERSYLYREIDVEGMKLRNRMISVLNQ</sequence>
<dbReference type="GO" id="GO:0042597">
    <property type="term" value="C:periplasmic space"/>
    <property type="evidence" value="ECO:0007669"/>
    <property type="project" value="UniProtKB-SubCell"/>
</dbReference>
<protein>
    <submittedName>
        <fullName evidence="6">Spermidine/putrescine ABC transporter substrate-binding protein</fullName>
    </submittedName>
</protein>
<dbReference type="PANTHER" id="PTHR30222">
    <property type="entry name" value="SPERMIDINE/PUTRESCINE-BINDING PERIPLASMIC PROTEIN"/>
    <property type="match status" value="1"/>
</dbReference>
<dbReference type="Proteomes" id="UP000236449">
    <property type="component" value="Unassembled WGS sequence"/>
</dbReference>
<evidence type="ECO:0000313" key="6">
    <source>
        <dbReference type="EMBL" id="PNI05728.1"/>
    </source>
</evidence>
<dbReference type="Pfam" id="PF13416">
    <property type="entry name" value="SBP_bac_8"/>
    <property type="match status" value="1"/>
</dbReference>
<keyword evidence="2" id="KW-0813">Transport</keyword>
<comment type="subcellular location">
    <subcellularLocation>
        <location evidence="1">Periplasm</location>
    </subcellularLocation>
</comment>
<dbReference type="PANTHER" id="PTHR30222:SF12">
    <property type="entry name" value="NORSPERMIDINE SENSOR"/>
    <property type="match status" value="1"/>
</dbReference>
<feature type="signal peptide" evidence="5">
    <location>
        <begin position="1"/>
        <end position="21"/>
    </location>
</feature>
<dbReference type="AlphaFoldDB" id="A0A2J8I5D4"/>
<proteinExistence type="predicted"/>
<dbReference type="RefSeq" id="WP_102965767.1">
    <property type="nucleotide sequence ID" value="NZ_POSK01000003.1"/>
</dbReference>
<dbReference type="Gene3D" id="3.40.190.10">
    <property type="entry name" value="Periplasmic binding protein-like II"/>
    <property type="match status" value="2"/>
</dbReference>
<feature type="chain" id="PRO_5014430961" evidence="5">
    <location>
        <begin position="22"/>
        <end position="343"/>
    </location>
</feature>
<dbReference type="SUPFAM" id="SSF53850">
    <property type="entry name" value="Periplasmic binding protein-like II"/>
    <property type="match status" value="1"/>
</dbReference>
<evidence type="ECO:0000256" key="3">
    <source>
        <dbReference type="ARBA" id="ARBA00022729"/>
    </source>
</evidence>
<dbReference type="InterPro" id="IPR001188">
    <property type="entry name" value="Sperm_putr-bd"/>
</dbReference>
<dbReference type="EMBL" id="POSK01000003">
    <property type="protein sequence ID" value="PNI05728.1"/>
    <property type="molecule type" value="Genomic_DNA"/>
</dbReference>
<evidence type="ECO:0000313" key="7">
    <source>
        <dbReference type="Proteomes" id="UP000236449"/>
    </source>
</evidence>
<evidence type="ECO:0000256" key="4">
    <source>
        <dbReference type="ARBA" id="ARBA00022764"/>
    </source>
</evidence>
<keyword evidence="4" id="KW-0574">Periplasm</keyword>
<reference evidence="6 7" key="1">
    <citation type="submission" date="2018-01" db="EMBL/GenBank/DDBJ databases">
        <title>Draft genome sequences of six Vibrio diazotrophicus strains isolated from deep-sea sediments of the Baltic Sea.</title>
        <authorList>
            <person name="Castillo D."/>
            <person name="Vandieken V."/>
            <person name="Chiang O."/>
            <person name="Middelboe M."/>
        </authorList>
    </citation>
    <scope>NUCLEOTIDE SEQUENCE [LARGE SCALE GENOMIC DNA]</scope>
    <source>
        <strain evidence="6 7">60.27F</strain>
    </source>
</reference>
<dbReference type="GO" id="GO:0019808">
    <property type="term" value="F:polyamine binding"/>
    <property type="evidence" value="ECO:0007669"/>
    <property type="project" value="InterPro"/>
</dbReference>
<keyword evidence="3 5" id="KW-0732">Signal</keyword>
<name>A0A2J8I5D4_VIBDI</name>
<organism evidence="6 7">
    <name type="scientific">Vibrio diazotrophicus</name>
    <dbReference type="NCBI Taxonomy" id="685"/>
    <lineage>
        <taxon>Bacteria</taxon>
        <taxon>Pseudomonadati</taxon>
        <taxon>Pseudomonadota</taxon>
        <taxon>Gammaproteobacteria</taxon>
        <taxon>Vibrionales</taxon>
        <taxon>Vibrionaceae</taxon>
        <taxon>Vibrio</taxon>
    </lineage>
</organism>
<dbReference type="InterPro" id="IPR006059">
    <property type="entry name" value="SBP"/>
</dbReference>
<evidence type="ECO:0000256" key="1">
    <source>
        <dbReference type="ARBA" id="ARBA00004418"/>
    </source>
</evidence>
<dbReference type="PRINTS" id="PR00909">
    <property type="entry name" value="SPERMDNBNDNG"/>
</dbReference>
<accession>A0A2J8I5D4</accession>
<evidence type="ECO:0000256" key="2">
    <source>
        <dbReference type="ARBA" id="ARBA00022448"/>
    </source>
</evidence>
<evidence type="ECO:0000256" key="5">
    <source>
        <dbReference type="SAM" id="SignalP"/>
    </source>
</evidence>
<comment type="caution">
    <text evidence="6">The sequence shown here is derived from an EMBL/GenBank/DDBJ whole genome shotgun (WGS) entry which is preliminary data.</text>
</comment>
<dbReference type="GO" id="GO:0015846">
    <property type="term" value="P:polyamine transport"/>
    <property type="evidence" value="ECO:0007669"/>
    <property type="project" value="InterPro"/>
</dbReference>
<dbReference type="CDD" id="cd13590">
    <property type="entry name" value="PBP2_PotD_PotF_like"/>
    <property type="match status" value="1"/>
</dbReference>
<gene>
    <name evidence="6" type="ORF">C1N32_06420</name>
</gene>
<dbReference type="OrthoDB" id="9769319at2"/>